<dbReference type="PANTHER" id="PTHR30055:SF235">
    <property type="entry name" value="TRANSCRIPTIONAL REGULATORY PROTEIN"/>
    <property type="match status" value="1"/>
</dbReference>
<dbReference type="EMBL" id="BSTX01000002">
    <property type="protein sequence ID" value="GLZ79297.1"/>
    <property type="molecule type" value="Genomic_DNA"/>
</dbReference>
<dbReference type="InterPro" id="IPR050109">
    <property type="entry name" value="HTH-type_TetR-like_transc_reg"/>
</dbReference>
<dbReference type="GO" id="GO:0000976">
    <property type="term" value="F:transcription cis-regulatory region binding"/>
    <property type="evidence" value="ECO:0007669"/>
    <property type="project" value="TreeGrafter"/>
</dbReference>
<reference evidence="4" key="1">
    <citation type="submission" date="2023-03" db="EMBL/GenBank/DDBJ databases">
        <title>Actinorhabdospora filicis NBRC 111898.</title>
        <authorList>
            <person name="Ichikawa N."/>
            <person name="Sato H."/>
            <person name="Tonouchi N."/>
        </authorList>
    </citation>
    <scope>NUCLEOTIDE SEQUENCE</scope>
    <source>
        <strain evidence="4">NBRC 111898</strain>
    </source>
</reference>
<gene>
    <name evidence="4" type="ORF">Afil01_41040</name>
</gene>
<keyword evidence="5" id="KW-1185">Reference proteome</keyword>
<dbReference type="Gene3D" id="1.10.10.60">
    <property type="entry name" value="Homeodomain-like"/>
    <property type="match status" value="1"/>
</dbReference>
<dbReference type="PRINTS" id="PR00455">
    <property type="entry name" value="HTHTETR"/>
</dbReference>
<dbReference type="GO" id="GO:0003700">
    <property type="term" value="F:DNA-binding transcription factor activity"/>
    <property type="evidence" value="ECO:0007669"/>
    <property type="project" value="TreeGrafter"/>
</dbReference>
<keyword evidence="1 2" id="KW-0238">DNA-binding</keyword>
<dbReference type="InterPro" id="IPR009057">
    <property type="entry name" value="Homeodomain-like_sf"/>
</dbReference>
<dbReference type="RefSeq" id="WP_285664418.1">
    <property type="nucleotide sequence ID" value="NZ_BSTX01000002.1"/>
</dbReference>
<evidence type="ECO:0000259" key="3">
    <source>
        <dbReference type="PROSITE" id="PS50977"/>
    </source>
</evidence>
<dbReference type="Gene3D" id="1.10.357.10">
    <property type="entry name" value="Tetracycline Repressor, domain 2"/>
    <property type="match status" value="1"/>
</dbReference>
<dbReference type="Pfam" id="PF00440">
    <property type="entry name" value="TetR_N"/>
    <property type="match status" value="1"/>
</dbReference>
<dbReference type="SUPFAM" id="SSF48498">
    <property type="entry name" value="Tetracyclin repressor-like, C-terminal domain"/>
    <property type="match status" value="1"/>
</dbReference>
<proteinExistence type="predicted"/>
<dbReference type="InterPro" id="IPR036271">
    <property type="entry name" value="Tet_transcr_reg_TetR-rel_C_sf"/>
</dbReference>
<dbReference type="Pfam" id="PF17920">
    <property type="entry name" value="TetR_C_16"/>
    <property type="match status" value="1"/>
</dbReference>
<evidence type="ECO:0000313" key="4">
    <source>
        <dbReference type="EMBL" id="GLZ79297.1"/>
    </source>
</evidence>
<dbReference type="AlphaFoldDB" id="A0A9W6W4I3"/>
<dbReference type="InterPro" id="IPR001647">
    <property type="entry name" value="HTH_TetR"/>
</dbReference>
<dbReference type="SUPFAM" id="SSF46689">
    <property type="entry name" value="Homeodomain-like"/>
    <property type="match status" value="1"/>
</dbReference>
<dbReference type="Proteomes" id="UP001165079">
    <property type="component" value="Unassembled WGS sequence"/>
</dbReference>
<feature type="domain" description="HTH tetR-type" evidence="3">
    <location>
        <begin position="10"/>
        <end position="70"/>
    </location>
</feature>
<evidence type="ECO:0000256" key="1">
    <source>
        <dbReference type="ARBA" id="ARBA00023125"/>
    </source>
</evidence>
<accession>A0A9W6W4I3</accession>
<protein>
    <submittedName>
        <fullName evidence="4">TetR family transcriptional regulator</fullName>
    </submittedName>
</protein>
<name>A0A9W6W4I3_9ACTN</name>
<evidence type="ECO:0000256" key="2">
    <source>
        <dbReference type="PROSITE-ProRule" id="PRU00335"/>
    </source>
</evidence>
<evidence type="ECO:0000313" key="5">
    <source>
        <dbReference type="Proteomes" id="UP001165079"/>
    </source>
</evidence>
<feature type="DNA-binding region" description="H-T-H motif" evidence="2">
    <location>
        <begin position="33"/>
        <end position="52"/>
    </location>
</feature>
<dbReference type="InterPro" id="IPR041678">
    <property type="entry name" value="TetR_C_16"/>
</dbReference>
<sequence length="188" mass="20904">MTPAHRRRSESTKAAILAAARKRFIDEGYERATIRAIAADAHIDPAMVMRYFGSKEQLFQQVSDYDLRLPDLTAMPRDEIGARVVRHLIDLWETDRSLLALMRTAVADPVEAGKMRELFGTQVLRTVAALYDGDIEKAAPRAGLAATQVLGLALCRYALEFPPVVAMSVEDIVAWYGPTLQRYVAGEI</sequence>
<organism evidence="4 5">
    <name type="scientific">Actinorhabdospora filicis</name>
    <dbReference type="NCBI Taxonomy" id="1785913"/>
    <lineage>
        <taxon>Bacteria</taxon>
        <taxon>Bacillati</taxon>
        <taxon>Actinomycetota</taxon>
        <taxon>Actinomycetes</taxon>
        <taxon>Micromonosporales</taxon>
        <taxon>Micromonosporaceae</taxon>
        <taxon>Actinorhabdospora</taxon>
    </lineage>
</organism>
<dbReference type="PROSITE" id="PS50977">
    <property type="entry name" value="HTH_TETR_2"/>
    <property type="match status" value="1"/>
</dbReference>
<dbReference type="PANTHER" id="PTHR30055">
    <property type="entry name" value="HTH-TYPE TRANSCRIPTIONAL REGULATOR RUTR"/>
    <property type="match status" value="1"/>
</dbReference>
<comment type="caution">
    <text evidence="4">The sequence shown here is derived from an EMBL/GenBank/DDBJ whole genome shotgun (WGS) entry which is preliminary data.</text>
</comment>